<keyword evidence="10" id="KW-1185">Reference proteome</keyword>
<keyword evidence="3" id="KW-1003">Cell membrane</keyword>
<reference evidence="9" key="1">
    <citation type="submission" date="2022-03" db="EMBL/GenBank/DDBJ databases">
        <title>Genomic Encyclopedia of Type Strains, Phase III (KMG-III): the genomes of soil and plant-associated and newly described type strains.</title>
        <authorList>
            <person name="Whitman W."/>
        </authorList>
    </citation>
    <scope>NUCLEOTIDE SEQUENCE</scope>
    <source>
        <strain evidence="9">ANL 6-2</strain>
    </source>
</reference>
<evidence type="ECO:0000259" key="8">
    <source>
        <dbReference type="Pfam" id="PF00482"/>
    </source>
</evidence>
<keyword evidence="5 7" id="KW-1133">Transmembrane helix</keyword>
<dbReference type="PANTHER" id="PTHR30012">
    <property type="entry name" value="GENERAL SECRETION PATHWAY PROTEIN"/>
    <property type="match status" value="1"/>
</dbReference>
<comment type="subcellular location">
    <subcellularLocation>
        <location evidence="1">Cell membrane</location>
        <topology evidence="1">Multi-pass membrane protein</topology>
    </subcellularLocation>
</comment>
<feature type="domain" description="Type II secretion system protein GspF" evidence="8">
    <location>
        <begin position="264"/>
        <end position="379"/>
    </location>
</feature>
<gene>
    <name evidence="9" type="ORF">J2T57_001317</name>
</gene>
<dbReference type="GO" id="GO:0005886">
    <property type="term" value="C:plasma membrane"/>
    <property type="evidence" value="ECO:0007669"/>
    <property type="project" value="UniProtKB-SubCell"/>
</dbReference>
<dbReference type="RefSeq" id="WP_253476025.1">
    <property type="nucleotide sequence ID" value="NZ_JALJXV010000003.1"/>
</dbReference>
<evidence type="ECO:0000256" key="2">
    <source>
        <dbReference type="ARBA" id="ARBA00005745"/>
    </source>
</evidence>
<comment type="similarity">
    <text evidence="2">Belongs to the GSP F family.</text>
</comment>
<dbReference type="InterPro" id="IPR003004">
    <property type="entry name" value="GspF/PilC"/>
</dbReference>
<dbReference type="InterPro" id="IPR018076">
    <property type="entry name" value="T2SS_GspF_dom"/>
</dbReference>
<feature type="transmembrane region" description="Helical" evidence="7">
    <location>
        <begin position="255"/>
        <end position="274"/>
    </location>
</feature>
<evidence type="ECO:0000256" key="5">
    <source>
        <dbReference type="ARBA" id="ARBA00022989"/>
    </source>
</evidence>
<keyword evidence="6 7" id="KW-0472">Membrane</keyword>
<comment type="caution">
    <text evidence="9">The sequence shown here is derived from an EMBL/GenBank/DDBJ whole genome shotgun (WGS) entry which is preliminary data.</text>
</comment>
<dbReference type="Gene3D" id="1.20.81.30">
    <property type="entry name" value="Type II secretion system (T2SS), domain F"/>
    <property type="match status" value="2"/>
</dbReference>
<protein>
    <submittedName>
        <fullName evidence="9">General secretion pathway protein F</fullName>
    </submittedName>
</protein>
<accession>A0AAE3G1Q9</accession>
<feature type="transmembrane region" description="Helical" evidence="7">
    <location>
        <begin position="208"/>
        <end position="234"/>
    </location>
</feature>
<feature type="domain" description="Type II secretion system protein GspF" evidence="8">
    <location>
        <begin position="61"/>
        <end position="182"/>
    </location>
</feature>
<dbReference type="AlphaFoldDB" id="A0AAE3G1Q9"/>
<evidence type="ECO:0000313" key="9">
    <source>
        <dbReference type="EMBL" id="MCP1674215.1"/>
    </source>
</evidence>
<dbReference type="Pfam" id="PF00482">
    <property type="entry name" value="T2SSF"/>
    <property type="match status" value="2"/>
</dbReference>
<evidence type="ECO:0000256" key="7">
    <source>
        <dbReference type="SAM" id="Phobius"/>
    </source>
</evidence>
<dbReference type="EMBL" id="JALJXV010000003">
    <property type="protein sequence ID" value="MCP1674215.1"/>
    <property type="molecule type" value="Genomic_DNA"/>
</dbReference>
<dbReference type="Proteomes" id="UP001205843">
    <property type="component" value="Unassembled WGS sequence"/>
</dbReference>
<sequence length="388" mass="42320">MAHYKARIHGRQGTQVIEVDAVDAQDAERKASRQGQVLSVKKTFSIQIGGLSFPERQIMMTRLSQMLASKLGEGESLKLMRNTFSGGIKRVAHQLLIKVESGADLPRAIEEVGQPHFPPNVVAMIAAGSKSGDTWRALRDAAEFEREMIAIRKGGNATMIKSIAVMLLSMVAIVGTVFYGYPKVMDNPMMRAYSSSVNVDWAVDLSYAISYLIIGVLALMAALGLLSTVGRVLFPRGADAVILRIPYFKDLVLARYNYIAFYGLSMLIGTGVRLRDAILLTAGTMRKGALRADMEKAADAIAAGREWSNSLRSLHPTDRAALSSSMDKAQIANSLSNIGVQYKELYRIRVEALGPMLQSVAMLSMTIAGVIIFALIILPMMQVMEGML</sequence>
<proteinExistence type="inferred from homology"/>
<dbReference type="InterPro" id="IPR042094">
    <property type="entry name" value="T2SS_GspF_sf"/>
</dbReference>
<feature type="transmembrane region" description="Helical" evidence="7">
    <location>
        <begin position="356"/>
        <end position="378"/>
    </location>
</feature>
<evidence type="ECO:0000256" key="1">
    <source>
        <dbReference type="ARBA" id="ARBA00004651"/>
    </source>
</evidence>
<keyword evidence="4 7" id="KW-0812">Transmembrane</keyword>
<evidence type="ECO:0000313" key="10">
    <source>
        <dbReference type="Proteomes" id="UP001205843"/>
    </source>
</evidence>
<dbReference type="PANTHER" id="PTHR30012:SF0">
    <property type="entry name" value="TYPE II SECRETION SYSTEM PROTEIN F-RELATED"/>
    <property type="match status" value="1"/>
</dbReference>
<evidence type="ECO:0000256" key="3">
    <source>
        <dbReference type="ARBA" id="ARBA00022475"/>
    </source>
</evidence>
<organism evidence="9 10">
    <name type="scientific">Natronocella acetinitrilica</name>
    <dbReference type="NCBI Taxonomy" id="414046"/>
    <lineage>
        <taxon>Bacteria</taxon>
        <taxon>Pseudomonadati</taxon>
        <taxon>Pseudomonadota</taxon>
        <taxon>Gammaproteobacteria</taxon>
        <taxon>Chromatiales</taxon>
        <taxon>Ectothiorhodospiraceae</taxon>
        <taxon>Natronocella</taxon>
    </lineage>
</organism>
<evidence type="ECO:0000256" key="4">
    <source>
        <dbReference type="ARBA" id="ARBA00022692"/>
    </source>
</evidence>
<evidence type="ECO:0000256" key="6">
    <source>
        <dbReference type="ARBA" id="ARBA00023136"/>
    </source>
</evidence>
<feature type="transmembrane region" description="Helical" evidence="7">
    <location>
        <begin position="162"/>
        <end position="181"/>
    </location>
</feature>
<name>A0AAE3G1Q9_9GAMM</name>